<dbReference type="GO" id="GO:0008080">
    <property type="term" value="F:N-acetyltransferase activity"/>
    <property type="evidence" value="ECO:0007669"/>
    <property type="project" value="TreeGrafter"/>
</dbReference>
<dbReference type="CDD" id="cd04301">
    <property type="entry name" value="NAT_SF"/>
    <property type="match status" value="1"/>
</dbReference>
<evidence type="ECO:0000313" key="6">
    <source>
        <dbReference type="Proteomes" id="UP000001511"/>
    </source>
</evidence>
<dbReference type="STRING" id="551115.Aazo_3984"/>
<sequence>MTSHSDLIVRFAEPSDCTVLFELIQGLAEYEKLSDAVTGNAQALKEHLFGEPKYIEAILAEIAGRTVGFALFFHNYSTFLTKPGIYLEDIFVLPEYRGQGIGKALLTKLAKIAIECNCGRLEWSVLDWNISAQTFYRNMGADILENWRICRVTEEGLTQLANQ</sequence>
<dbReference type="Proteomes" id="UP000001511">
    <property type="component" value="Chromosome"/>
</dbReference>
<name>D7E5B3_NOSA0</name>
<keyword evidence="3" id="KW-0012">Acyltransferase</keyword>
<dbReference type="InterPro" id="IPR000182">
    <property type="entry name" value="GNAT_dom"/>
</dbReference>
<comment type="similarity">
    <text evidence="1">Belongs to the acetyltransferase family.</text>
</comment>
<dbReference type="SUPFAM" id="SSF55729">
    <property type="entry name" value="Acyl-CoA N-acyltransferases (Nat)"/>
    <property type="match status" value="1"/>
</dbReference>
<feature type="domain" description="N-acetyltransferase" evidence="4">
    <location>
        <begin position="7"/>
        <end position="155"/>
    </location>
</feature>
<keyword evidence="2 5" id="KW-0808">Transferase</keyword>
<evidence type="ECO:0000256" key="1">
    <source>
        <dbReference type="ARBA" id="ARBA00008694"/>
    </source>
</evidence>
<accession>D7E5B3</accession>
<protein>
    <submittedName>
        <fullName evidence="5">GCN5-related N-acetyltransferase</fullName>
    </submittedName>
</protein>
<dbReference type="Pfam" id="PF00583">
    <property type="entry name" value="Acetyltransf_1"/>
    <property type="match status" value="1"/>
</dbReference>
<proteinExistence type="inferred from homology"/>
<dbReference type="PANTHER" id="PTHR10545:SF29">
    <property type="entry name" value="GH14572P-RELATED"/>
    <property type="match status" value="1"/>
</dbReference>
<dbReference type="KEGG" id="naz:Aazo_3984"/>
<dbReference type="Gene3D" id="3.40.630.30">
    <property type="match status" value="1"/>
</dbReference>
<evidence type="ECO:0000313" key="5">
    <source>
        <dbReference type="EMBL" id="ADI65473.1"/>
    </source>
</evidence>
<dbReference type="EMBL" id="CP002059">
    <property type="protein sequence ID" value="ADI65473.1"/>
    <property type="molecule type" value="Genomic_DNA"/>
</dbReference>
<dbReference type="HOGENOM" id="CLU_013985_41_3_3"/>
<dbReference type="OrthoDB" id="9792929at2"/>
<dbReference type="FunFam" id="3.40.630.30:FF:000064">
    <property type="entry name" value="GNAT family acetyltransferase"/>
    <property type="match status" value="1"/>
</dbReference>
<dbReference type="RefSeq" id="WP_013192485.1">
    <property type="nucleotide sequence ID" value="NC_014248.1"/>
</dbReference>
<organism evidence="5 6">
    <name type="scientific">Nostoc azollae (strain 0708)</name>
    <name type="common">Anabaena azollae (strain 0708)</name>
    <dbReference type="NCBI Taxonomy" id="551115"/>
    <lineage>
        <taxon>Bacteria</taxon>
        <taxon>Bacillati</taxon>
        <taxon>Cyanobacteriota</taxon>
        <taxon>Cyanophyceae</taxon>
        <taxon>Nostocales</taxon>
        <taxon>Nostocaceae</taxon>
        <taxon>Trichormus</taxon>
    </lineage>
</organism>
<evidence type="ECO:0000256" key="3">
    <source>
        <dbReference type="ARBA" id="ARBA00023315"/>
    </source>
</evidence>
<dbReference type="eggNOG" id="COG0456">
    <property type="taxonomic scope" value="Bacteria"/>
</dbReference>
<evidence type="ECO:0000256" key="2">
    <source>
        <dbReference type="ARBA" id="ARBA00022679"/>
    </source>
</evidence>
<gene>
    <name evidence="5" type="ordered locus">Aazo_3984</name>
</gene>
<dbReference type="InterPro" id="IPR051016">
    <property type="entry name" value="Diverse_Substrate_AcTransf"/>
</dbReference>
<dbReference type="PROSITE" id="PS51186">
    <property type="entry name" value="GNAT"/>
    <property type="match status" value="1"/>
</dbReference>
<dbReference type="InterPro" id="IPR016181">
    <property type="entry name" value="Acyl_CoA_acyltransferase"/>
</dbReference>
<dbReference type="PANTHER" id="PTHR10545">
    <property type="entry name" value="DIAMINE N-ACETYLTRANSFERASE"/>
    <property type="match status" value="1"/>
</dbReference>
<reference evidence="5 6" key="1">
    <citation type="journal article" date="2010" name="PLoS ONE">
        <title>Genome erosion in a nitrogen-fixing vertically transmitted endosymbiotic multicellular cyanobacterium.</title>
        <authorList>
            <person name="Ran L."/>
            <person name="Larsson J."/>
            <person name="Vigil-Stenman T."/>
            <person name="Nylander J.A."/>
            <person name="Ininbergs K."/>
            <person name="Zheng W.W."/>
            <person name="Lapidus A."/>
            <person name="Lowry S."/>
            <person name="Haselkorn R."/>
            <person name="Bergman B."/>
        </authorList>
    </citation>
    <scope>NUCLEOTIDE SEQUENCE [LARGE SCALE GENOMIC DNA]</scope>
    <source>
        <strain evidence="5 6">0708</strain>
    </source>
</reference>
<evidence type="ECO:0000259" key="4">
    <source>
        <dbReference type="PROSITE" id="PS51186"/>
    </source>
</evidence>
<dbReference type="AlphaFoldDB" id="D7E5B3"/>
<keyword evidence="6" id="KW-1185">Reference proteome</keyword>